<evidence type="ECO:0008006" key="8">
    <source>
        <dbReference type="Google" id="ProtNLM"/>
    </source>
</evidence>
<dbReference type="AlphaFoldDB" id="A0A919XSG7"/>
<evidence type="ECO:0000256" key="1">
    <source>
        <dbReference type="ARBA" id="ARBA00004196"/>
    </source>
</evidence>
<sequence length="433" mass="49152">MQFSLNNCKPRIHRWIVAFIIISIIFLITGCSQPFSTENKKTDLESSETEITIYSSFEDQFFYKFYGNYLIQKYPNLKLRLIQSTGQTVEETVKEIQQIKPDLVITSKYNFRELQNQNVLTDLSVLAERSNMNMETLYQGMIDSLKDDSGRMSGISPLVTPSVVFYNKDLFDTNRIAYPVNQMSWEELLSLTQSFTGSGTVGLTGRTPATILSAISISKGWNIVDNRTKDLFFDPQQWTSSIQSILDSSIDGNIVNDSGELFLQGKAAIHYGSLSLIPKLLDKNLFSWGVVTTPVDPLNRDVSQDIYFYDIFCIPSEASQKDEAWEIVQALLDEDAVNYLLNNSIPGSVSTLNEFMNSQYGGVDLSAIWMQKVGRNSYLNSDLTRSFIDKFDEIVDAVLTNAIQNQNMTSLDCLKEIEKQARVLYQEEVRSEM</sequence>
<keyword evidence="3" id="KW-0813">Transport</keyword>
<keyword evidence="5" id="KW-0812">Transmembrane</keyword>
<dbReference type="EMBL" id="BORR01000010">
    <property type="protein sequence ID" value="GIO38209.1"/>
    <property type="molecule type" value="Genomic_DNA"/>
</dbReference>
<evidence type="ECO:0000313" key="7">
    <source>
        <dbReference type="Proteomes" id="UP000681162"/>
    </source>
</evidence>
<dbReference type="RefSeq" id="WP_212940340.1">
    <property type="nucleotide sequence ID" value="NZ_BORR01000010.1"/>
</dbReference>
<comment type="subcellular location">
    <subcellularLocation>
        <location evidence="1">Cell envelope</location>
    </subcellularLocation>
</comment>
<accession>A0A919XSG7</accession>
<protein>
    <recommendedName>
        <fullName evidence="8">Extracellular solute-binding protein</fullName>
    </recommendedName>
</protein>
<dbReference type="InterPro" id="IPR050490">
    <property type="entry name" value="Bact_solute-bd_prot1"/>
</dbReference>
<keyword evidence="5" id="KW-0472">Membrane</keyword>
<dbReference type="Proteomes" id="UP000681162">
    <property type="component" value="Unassembled WGS sequence"/>
</dbReference>
<comment type="similarity">
    <text evidence="2">Belongs to the bacterial solute-binding protein 1 family.</text>
</comment>
<evidence type="ECO:0000313" key="6">
    <source>
        <dbReference type="EMBL" id="GIO38209.1"/>
    </source>
</evidence>
<proteinExistence type="inferred from homology"/>
<keyword evidence="5" id="KW-1133">Transmembrane helix</keyword>
<evidence type="ECO:0000256" key="4">
    <source>
        <dbReference type="ARBA" id="ARBA00022729"/>
    </source>
</evidence>
<reference evidence="6 7" key="1">
    <citation type="submission" date="2021-03" db="EMBL/GenBank/DDBJ databases">
        <title>Antimicrobial resistance genes in bacteria isolated from Japanese honey, and their potential for conferring macrolide and lincosamide resistance in the American foulbrood pathogen Paenibacillus larvae.</title>
        <authorList>
            <person name="Okamoto M."/>
            <person name="Kumagai M."/>
            <person name="Kanamori H."/>
            <person name="Takamatsu D."/>
        </authorList>
    </citation>
    <scope>NUCLEOTIDE SEQUENCE [LARGE SCALE GENOMIC DNA]</scope>
    <source>
        <strain evidence="6 7">J41TS12</strain>
    </source>
</reference>
<keyword evidence="7" id="KW-1185">Reference proteome</keyword>
<gene>
    <name evidence="6" type="ORF">J41TS12_30700</name>
</gene>
<organism evidence="6 7">
    <name type="scientific">Paenibacillus antibioticophila</name>
    <dbReference type="NCBI Taxonomy" id="1274374"/>
    <lineage>
        <taxon>Bacteria</taxon>
        <taxon>Bacillati</taxon>
        <taxon>Bacillota</taxon>
        <taxon>Bacilli</taxon>
        <taxon>Bacillales</taxon>
        <taxon>Paenibacillaceae</taxon>
        <taxon>Paenibacillus</taxon>
    </lineage>
</organism>
<comment type="caution">
    <text evidence="6">The sequence shown here is derived from an EMBL/GenBank/DDBJ whole genome shotgun (WGS) entry which is preliminary data.</text>
</comment>
<dbReference type="SUPFAM" id="SSF53850">
    <property type="entry name" value="Periplasmic binding protein-like II"/>
    <property type="match status" value="1"/>
</dbReference>
<dbReference type="PANTHER" id="PTHR43649">
    <property type="entry name" value="ARABINOSE-BINDING PROTEIN-RELATED"/>
    <property type="match status" value="1"/>
</dbReference>
<dbReference type="Gene3D" id="3.40.190.10">
    <property type="entry name" value="Periplasmic binding protein-like II"/>
    <property type="match status" value="1"/>
</dbReference>
<evidence type="ECO:0000256" key="5">
    <source>
        <dbReference type="SAM" id="Phobius"/>
    </source>
</evidence>
<name>A0A919XSG7_9BACL</name>
<dbReference type="Pfam" id="PF01547">
    <property type="entry name" value="SBP_bac_1"/>
    <property type="match status" value="1"/>
</dbReference>
<feature type="transmembrane region" description="Helical" evidence="5">
    <location>
        <begin position="12"/>
        <end position="30"/>
    </location>
</feature>
<evidence type="ECO:0000256" key="3">
    <source>
        <dbReference type="ARBA" id="ARBA00022448"/>
    </source>
</evidence>
<keyword evidence="4" id="KW-0732">Signal</keyword>
<dbReference type="PANTHER" id="PTHR43649:SF31">
    <property type="entry name" value="SN-GLYCEROL-3-PHOSPHATE-BINDING PERIPLASMIC PROTEIN UGPB"/>
    <property type="match status" value="1"/>
</dbReference>
<dbReference type="GO" id="GO:0030313">
    <property type="term" value="C:cell envelope"/>
    <property type="evidence" value="ECO:0007669"/>
    <property type="project" value="UniProtKB-SubCell"/>
</dbReference>
<dbReference type="InterPro" id="IPR006059">
    <property type="entry name" value="SBP"/>
</dbReference>
<evidence type="ECO:0000256" key="2">
    <source>
        <dbReference type="ARBA" id="ARBA00008520"/>
    </source>
</evidence>